<dbReference type="GO" id="GO:0030414">
    <property type="term" value="F:peptidase inhibitor activity"/>
    <property type="evidence" value="ECO:0007669"/>
    <property type="project" value="TreeGrafter"/>
</dbReference>
<dbReference type="Proteomes" id="UP000799779">
    <property type="component" value="Unassembled WGS sequence"/>
</dbReference>
<dbReference type="GO" id="GO:0046578">
    <property type="term" value="P:regulation of Ras protein signal transduction"/>
    <property type="evidence" value="ECO:0007669"/>
    <property type="project" value="TreeGrafter"/>
</dbReference>
<dbReference type="GO" id="GO:0005543">
    <property type="term" value="F:phospholipid binding"/>
    <property type="evidence" value="ECO:0007669"/>
    <property type="project" value="TreeGrafter"/>
</dbReference>
<evidence type="ECO:0000313" key="2">
    <source>
        <dbReference type="Proteomes" id="UP000799779"/>
    </source>
</evidence>
<dbReference type="InterPro" id="IPR035810">
    <property type="entry name" value="PEBP_euk"/>
</dbReference>
<dbReference type="AlphaFoldDB" id="A0A6A5WF51"/>
<dbReference type="OrthoDB" id="2506647at2759"/>
<proteinExistence type="predicted"/>
<evidence type="ECO:0000313" key="1">
    <source>
        <dbReference type="EMBL" id="KAF2000242.1"/>
    </source>
</evidence>
<dbReference type="CDD" id="cd00866">
    <property type="entry name" value="PEBP_euk"/>
    <property type="match status" value="1"/>
</dbReference>
<dbReference type="GO" id="GO:0030162">
    <property type="term" value="P:regulation of proteolysis"/>
    <property type="evidence" value="ECO:0007669"/>
    <property type="project" value="TreeGrafter"/>
</dbReference>
<protein>
    <submittedName>
        <fullName evidence="1">PEBP-like protein</fullName>
    </submittedName>
</protein>
<dbReference type="InterPro" id="IPR036610">
    <property type="entry name" value="PEBP-like_sf"/>
</dbReference>
<sequence length="158" mass="17360">MVTKPGTFVSRSDAKPAPNISISHDIVIANGTANYFLMSIDLDAPYPSLPFLSPILHGMQAGLKAEGQPDAEGYIKFTSSGKDISAWIPPNPPPLSAEHRYVFLVWEQPDDLTNDKIKERLGIADVMVRTSRMRWDQEGCEKKLGLGLILGGAYFLTN</sequence>
<dbReference type="Gene3D" id="3.90.280.10">
    <property type="entry name" value="PEBP-like"/>
    <property type="match status" value="1"/>
</dbReference>
<keyword evidence="2" id="KW-1185">Reference proteome</keyword>
<organism evidence="1 2">
    <name type="scientific">Amniculicola lignicola CBS 123094</name>
    <dbReference type="NCBI Taxonomy" id="1392246"/>
    <lineage>
        <taxon>Eukaryota</taxon>
        <taxon>Fungi</taxon>
        <taxon>Dikarya</taxon>
        <taxon>Ascomycota</taxon>
        <taxon>Pezizomycotina</taxon>
        <taxon>Dothideomycetes</taxon>
        <taxon>Pleosporomycetidae</taxon>
        <taxon>Pleosporales</taxon>
        <taxon>Amniculicolaceae</taxon>
        <taxon>Amniculicola</taxon>
    </lineage>
</organism>
<dbReference type="SUPFAM" id="SSF49777">
    <property type="entry name" value="PEBP-like"/>
    <property type="match status" value="1"/>
</dbReference>
<dbReference type="PANTHER" id="PTHR11362:SF78">
    <property type="entry name" value="PROTEASE INHIBITOR"/>
    <property type="match status" value="1"/>
</dbReference>
<dbReference type="EMBL" id="ML977590">
    <property type="protein sequence ID" value="KAF2000242.1"/>
    <property type="molecule type" value="Genomic_DNA"/>
</dbReference>
<accession>A0A6A5WF51</accession>
<reference evidence="1" key="1">
    <citation type="journal article" date="2020" name="Stud. Mycol.">
        <title>101 Dothideomycetes genomes: a test case for predicting lifestyles and emergence of pathogens.</title>
        <authorList>
            <person name="Haridas S."/>
            <person name="Albert R."/>
            <person name="Binder M."/>
            <person name="Bloem J."/>
            <person name="Labutti K."/>
            <person name="Salamov A."/>
            <person name="Andreopoulos B."/>
            <person name="Baker S."/>
            <person name="Barry K."/>
            <person name="Bills G."/>
            <person name="Bluhm B."/>
            <person name="Cannon C."/>
            <person name="Castanera R."/>
            <person name="Culley D."/>
            <person name="Daum C."/>
            <person name="Ezra D."/>
            <person name="Gonzalez J."/>
            <person name="Henrissat B."/>
            <person name="Kuo A."/>
            <person name="Liang C."/>
            <person name="Lipzen A."/>
            <person name="Lutzoni F."/>
            <person name="Magnuson J."/>
            <person name="Mondo S."/>
            <person name="Nolan M."/>
            <person name="Ohm R."/>
            <person name="Pangilinan J."/>
            <person name="Park H.-J."/>
            <person name="Ramirez L."/>
            <person name="Alfaro M."/>
            <person name="Sun H."/>
            <person name="Tritt A."/>
            <person name="Yoshinaga Y."/>
            <person name="Zwiers L.-H."/>
            <person name="Turgeon B."/>
            <person name="Goodwin S."/>
            <person name="Spatafora J."/>
            <person name="Crous P."/>
            <person name="Grigoriev I."/>
        </authorList>
    </citation>
    <scope>NUCLEOTIDE SEQUENCE</scope>
    <source>
        <strain evidence="1">CBS 123094</strain>
    </source>
</reference>
<gene>
    <name evidence="1" type="ORF">P154DRAFT_435598</name>
</gene>
<dbReference type="InterPro" id="IPR008914">
    <property type="entry name" value="PEBP"/>
</dbReference>
<dbReference type="PANTHER" id="PTHR11362">
    <property type="entry name" value="PHOSPHATIDYLETHANOLAMINE-BINDING PROTEIN"/>
    <property type="match status" value="1"/>
</dbReference>
<dbReference type="Pfam" id="PF01161">
    <property type="entry name" value="PBP"/>
    <property type="match status" value="1"/>
</dbReference>
<name>A0A6A5WF51_9PLEO</name>